<keyword evidence="1" id="KW-1133">Transmembrane helix</keyword>
<sequence>MTPPPGLYSGRSTLALVARASAFGLGLIYGNVKLKALKVLLSLSLPRIIFREMRESGTHDLLLLMSKGGFDHSPLEDCVFLIDGNMIESYMI</sequence>
<evidence type="ECO:0000256" key="1">
    <source>
        <dbReference type="SAM" id="Phobius"/>
    </source>
</evidence>
<keyword evidence="1" id="KW-0472">Membrane</keyword>
<protein>
    <submittedName>
        <fullName evidence="2">Uncharacterized protein</fullName>
    </submittedName>
</protein>
<dbReference type="EMBL" id="JAGKQM010000015">
    <property type="protein sequence ID" value="KAH0881728.1"/>
    <property type="molecule type" value="Genomic_DNA"/>
</dbReference>
<feature type="transmembrane region" description="Helical" evidence="1">
    <location>
        <begin position="12"/>
        <end position="32"/>
    </location>
</feature>
<name>A0ABQ7ZNL6_BRANA</name>
<proteinExistence type="predicted"/>
<keyword evidence="1" id="KW-0812">Transmembrane</keyword>
<comment type="caution">
    <text evidence="2">The sequence shown here is derived from an EMBL/GenBank/DDBJ whole genome shotgun (WGS) entry which is preliminary data.</text>
</comment>
<evidence type="ECO:0000313" key="2">
    <source>
        <dbReference type="EMBL" id="KAH0881728.1"/>
    </source>
</evidence>
<accession>A0ABQ7ZNL6</accession>
<dbReference type="Proteomes" id="UP000824890">
    <property type="component" value="Unassembled WGS sequence"/>
</dbReference>
<organism evidence="2 3">
    <name type="scientific">Brassica napus</name>
    <name type="common">Rape</name>
    <dbReference type="NCBI Taxonomy" id="3708"/>
    <lineage>
        <taxon>Eukaryota</taxon>
        <taxon>Viridiplantae</taxon>
        <taxon>Streptophyta</taxon>
        <taxon>Embryophyta</taxon>
        <taxon>Tracheophyta</taxon>
        <taxon>Spermatophyta</taxon>
        <taxon>Magnoliopsida</taxon>
        <taxon>eudicotyledons</taxon>
        <taxon>Gunneridae</taxon>
        <taxon>Pentapetalae</taxon>
        <taxon>rosids</taxon>
        <taxon>malvids</taxon>
        <taxon>Brassicales</taxon>
        <taxon>Brassicaceae</taxon>
        <taxon>Brassiceae</taxon>
        <taxon>Brassica</taxon>
    </lineage>
</organism>
<gene>
    <name evidence="2" type="ORF">HID58_069122</name>
</gene>
<dbReference type="PANTHER" id="PTHR36028">
    <property type="entry name" value="OSJNBB0050O03.8 PROTEIN"/>
    <property type="match status" value="1"/>
</dbReference>
<dbReference type="PANTHER" id="PTHR36028:SF9">
    <property type="entry name" value="ATP SYNTHASE E CHAIN"/>
    <property type="match status" value="1"/>
</dbReference>
<evidence type="ECO:0000313" key="3">
    <source>
        <dbReference type="Proteomes" id="UP000824890"/>
    </source>
</evidence>
<keyword evidence="3" id="KW-1185">Reference proteome</keyword>
<reference evidence="2 3" key="1">
    <citation type="submission" date="2021-05" db="EMBL/GenBank/DDBJ databases">
        <title>Genome Assembly of Synthetic Allotetraploid Brassica napus Reveals Homoeologous Exchanges between Subgenomes.</title>
        <authorList>
            <person name="Davis J.T."/>
        </authorList>
    </citation>
    <scope>NUCLEOTIDE SEQUENCE [LARGE SCALE GENOMIC DNA]</scope>
    <source>
        <strain evidence="3">cv. Da-Ae</strain>
        <tissue evidence="2">Seedling</tissue>
    </source>
</reference>